<evidence type="ECO:0000256" key="2">
    <source>
        <dbReference type="ARBA" id="ARBA00012438"/>
    </source>
</evidence>
<dbReference type="OrthoDB" id="60033at2759"/>
<dbReference type="Gene3D" id="1.10.287.130">
    <property type="match status" value="1"/>
</dbReference>
<dbReference type="Gene3D" id="3.30.565.10">
    <property type="entry name" value="Histidine kinase-like ATPase, C-terminal domain"/>
    <property type="match status" value="1"/>
</dbReference>
<comment type="catalytic activity">
    <reaction evidence="1">
        <text>ATP + protein L-histidine = ADP + protein N-phospho-L-histidine.</text>
        <dbReference type="EC" id="2.7.13.3"/>
    </reaction>
</comment>
<dbReference type="Pfam" id="PF00512">
    <property type="entry name" value="HisKA"/>
    <property type="match status" value="1"/>
</dbReference>
<comment type="caution">
    <text evidence="10">The sequence shown here is derived from an EMBL/GenBank/DDBJ whole genome shotgun (WGS) entry which is preliminary data.</text>
</comment>
<dbReference type="GO" id="GO:0005886">
    <property type="term" value="C:plasma membrane"/>
    <property type="evidence" value="ECO:0007669"/>
    <property type="project" value="TreeGrafter"/>
</dbReference>
<evidence type="ECO:0000256" key="4">
    <source>
        <dbReference type="ARBA" id="ARBA00022679"/>
    </source>
</evidence>
<dbReference type="InterPro" id="IPR036097">
    <property type="entry name" value="HisK_dim/P_sf"/>
</dbReference>
<dbReference type="PANTHER" id="PTHR43047">
    <property type="entry name" value="TWO-COMPONENT HISTIDINE PROTEIN KINASE"/>
    <property type="match status" value="1"/>
</dbReference>
<dbReference type="PRINTS" id="PR00344">
    <property type="entry name" value="BCTRLSENSOR"/>
</dbReference>
<dbReference type="InterPro" id="IPR001789">
    <property type="entry name" value="Sig_transdc_resp-reg_receiver"/>
</dbReference>
<dbReference type="CDD" id="cd17546">
    <property type="entry name" value="REC_hyHK_CKI1_RcsC-like"/>
    <property type="match status" value="1"/>
</dbReference>
<evidence type="ECO:0000256" key="6">
    <source>
        <dbReference type="PROSITE-ProRule" id="PRU00169"/>
    </source>
</evidence>
<evidence type="ECO:0000259" key="9">
    <source>
        <dbReference type="PROSITE" id="PS50110"/>
    </source>
</evidence>
<dbReference type="InterPro" id="IPR013656">
    <property type="entry name" value="PAS_4"/>
</dbReference>
<evidence type="ECO:0000256" key="3">
    <source>
        <dbReference type="ARBA" id="ARBA00022553"/>
    </source>
</evidence>
<dbReference type="SMART" id="SM00448">
    <property type="entry name" value="REC"/>
    <property type="match status" value="1"/>
</dbReference>
<feature type="modified residue" description="4-aspartylphosphate" evidence="6">
    <location>
        <position position="916"/>
    </location>
</feature>
<dbReference type="InterPro" id="IPR003594">
    <property type="entry name" value="HATPase_dom"/>
</dbReference>
<dbReference type="EC" id="2.7.13.3" evidence="2"/>
<evidence type="ECO:0000259" key="8">
    <source>
        <dbReference type="PROSITE" id="PS50109"/>
    </source>
</evidence>
<feature type="region of interest" description="Disordered" evidence="7">
    <location>
        <begin position="1"/>
        <end position="82"/>
    </location>
</feature>
<dbReference type="InterPro" id="IPR011006">
    <property type="entry name" value="CheY-like_superfamily"/>
</dbReference>
<keyword evidence="5" id="KW-0418">Kinase</keyword>
<dbReference type="Gene3D" id="3.40.50.2300">
    <property type="match status" value="1"/>
</dbReference>
<feature type="compositionally biased region" description="Low complexity" evidence="7">
    <location>
        <begin position="1"/>
        <end position="14"/>
    </location>
</feature>
<dbReference type="PROSITE" id="PS50109">
    <property type="entry name" value="HIS_KIN"/>
    <property type="match status" value="1"/>
</dbReference>
<feature type="domain" description="Histidine kinase" evidence="8">
    <location>
        <begin position="567"/>
        <end position="840"/>
    </location>
</feature>
<keyword evidence="3 6" id="KW-0597">Phosphoprotein</keyword>
<dbReference type="SUPFAM" id="SSF52172">
    <property type="entry name" value="CheY-like"/>
    <property type="match status" value="1"/>
</dbReference>
<dbReference type="SUPFAM" id="SSF47384">
    <property type="entry name" value="Homodimeric domain of signal transducing histidine kinase"/>
    <property type="match status" value="1"/>
</dbReference>
<dbReference type="EMBL" id="CAOQHR010000009">
    <property type="protein sequence ID" value="CAI6339401.1"/>
    <property type="molecule type" value="Genomic_DNA"/>
</dbReference>
<dbReference type="InterPro" id="IPR036890">
    <property type="entry name" value="HATPase_C_sf"/>
</dbReference>
<evidence type="ECO:0000313" key="10">
    <source>
        <dbReference type="EMBL" id="CAI6339401.1"/>
    </source>
</evidence>
<evidence type="ECO:0000256" key="7">
    <source>
        <dbReference type="SAM" id="MobiDB-lite"/>
    </source>
</evidence>
<name>A0A9W4UR10_9PLEO</name>
<proteinExistence type="predicted"/>
<dbReference type="Pfam" id="PF08448">
    <property type="entry name" value="PAS_4"/>
    <property type="match status" value="1"/>
</dbReference>
<dbReference type="SMART" id="SM00387">
    <property type="entry name" value="HATPase_c"/>
    <property type="match status" value="1"/>
</dbReference>
<dbReference type="SUPFAM" id="SSF55874">
    <property type="entry name" value="ATPase domain of HSP90 chaperone/DNA topoisomerase II/histidine kinase"/>
    <property type="match status" value="1"/>
</dbReference>
<sequence>MSPVVSSLSPSASAHMELPRLPPFDAEEQGEKVTAHLRMHQHQQPTPPISPPECDDTPKSPPHTPHTPQLLPKSKPHHDWTEDLPQTDHVHFFRQVDWASSELGPLEHWDDTLRVFIRFLFADSRAACIWWGPSLVAIYNESYRPLSANAHPQLMGSAFIDGYPDLWDGIKPFFDTARTSGVGVEYSPDSPLIVERHGYREETYFSGNFIPIGNGPTNQPQGFYNVSFEVTAPRLSDRRTTMLNRLASVPHTGISSACDRILETLKTNGEDIPLAILYEADESSGSTVLRLKGHIGLPKGHSLLVDNQKISSEEGLIPECRRAGLDTVIIDFDDRFGSVSWAGWGSPSKKIAISTIASGTRVLGYLVVGTNPCRPYDDPCKQFIKDMGRIVASIFSNAVGTREIAIRQEQLENDLALSDMKLRHLIEHASVGMCHLSLDGYVVWANDHYYTLSGVSAESHQTPFAFFDAYVEEDRKKVIDQWNSLLAGTNHISVELRLQRRYTTPVGDSEHAELQVLAFPYRENGEVKSIMACTTDISKLKFFGTFQARLAAEAREAKRQQEAFIDVVSHEMRNPLSAIVHCADGIAIAVEECRSQLSSIPQPCLDAINDNLASARIIMQCANHQKRIIDDVLTLSKLDSMLLSITPTVVRPTRLVNSILSIFEPELKANKIRYRVDPTESLENLGVDFVHLDPSRVTQIFINLITNAIKFVKTSADPSISVRFGACTKNPRSFFPAGTFWAAKNKELEDVTTNPEWGNGESIYLTFEVKDSGIGLQEREIHKIFERFRQANMKTHVKYGGSGLGLFISKELTERQGGEIGVSSIPGRGSTFGFYVKARRVIAKSPQMLSELCDKSAGMEETPKQLQVLLVEDNIINQQVLGRQLKKTGCNIDVANHGLEALEMLEKKIFDVVLMDLEMPVLNGLAAMQEIRKRELEGEGLLGQAMRDRSRGTKRLPVIAVTANVRQEQIHTAIAAGADRVMQKPFKATELVCLMKDLVPNVAMPGVNERMEALSLT</sequence>
<dbReference type="SUPFAM" id="SSF55785">
    <property type="entry name" value="PYP-like sensor domain (PAS domain)"/>
    <property type="match status" value="1"/>
</dbReference>
<dbReference type="Gene3D" id="3.30.450.20">
    <property type="entry name" value="PAS domain"/>
    <property type="match status" value="1"/>
</dbReference>
<accession>A0A9W4UR10</accession>
<dbReference type="PANTHER" id="PTHR43047:SF72">
    <property type="entry name" value="OSMOSENSING HISTIDINE PROTEIN KINASE SLN1"/>
    <property type="match status" value="1"/>
</dbReference>
<gene>
    <name evidence="10" type="ORF">PDIGIT_LOCUS12560</name>
</gene>
<dbReference type="InterPro" id="IPR003661">
    <property type="entry name" value="HisK_dim/P_dom"/>
</dbReference>
<dbReference type="InterPro" id="IPR004358">
    <property type="entry name" value="Sig_transdc_His_kin-like_C"/>
</dbReference>
<evidence type="ECO:0000313" key="11">
    <source>
        <dbReference type="Proteomes" id="UP001152607"/>
    </source>
</evidence>
<keyword evidence="4" id="KW-0808">Transferase</keyword>
<dbReference type="GO" id="GO:0000155">
    <property type="term" value="F:phosphorelay sensor kinase activity"/>
    <property type="evidence" value="ECO:0007669"/>
    <property type="project" value="InterPro"/>
</dbReference>
<dbReference type="SMART" id="SM00388">
    <property type="entry name" value="HisKA"/>
    <property type="match status" value="1"/>
</dbReference>
<dbReference type="AlphaFoldDB" id="A0A9W4UR10"/>
<organism evidence="10 11">
    <name type="scientific">Periconia digitata</name>
    <dbReference type="NCBI Taxonomy" id="1303443"/>
    <lineage>
        <taxon>Eukaryota</taxon>
        <taxon>Fungi</taxon>
        <taxon>Dikarya</taxon>
        <taxon>Ascomycota</taxon>
        <taxon>Pezizomycotina</taxon>
        <taxon>Dothideomycetes</taxon>
        <taxon>Pleosporomycetidae</taxon>
        <taxon>Pleosporales</taxon>
        <taxon>Massarineae</taxon>
        <taxon>Periconiaceae</taxon>
        <taxon>Periconia</taxon>
    </lineage>
</organism>
<dbReference type="Pfam" id="PF02518">
    <property type="entry name" value="HATPase_c"/>
    <property type="match status" value="1"/>
</dbReference>
<dbReference type="CDD" id="cd00082">
    <property type="entry name" value="HisKA"/>
    <property type="match status" value="1"/>
</dbReference>
<dbReference type="Proteomes" id="UP001152607">
    <property type="component" value="Unassembled WGS sequence"/>
</dbReference>
<dbReference type="InterPro" id="IPR035965">
    <property type="entry name" value="PAS-like_dom_sf"/>
</dbReference>
<keyword evidence="11" id="KW-1185">Reference proteome</keyword>
<protein>
    <recommendedName>
        <fullName evidence="2">histidine kinase</fullName>
        <ecNumber evidence="2">2.7.13.3</ecNumber>
    </recommendedName>
</protein>
<dbReference type="Pfam" id="PF00072">
    <property type="entry name" value="Response_reg"/>
    <property type="match status" value="1"/>
</dbReference>
<dbReference type="InterPro" id="IPR005467">
    <property type="entry name" value="His_kinase_dom"/>
</dbReference>
<evidence type="ECO:0000256" key="1">
    <source>
        <dbReference type="ARBA" id="ARBA00000085"/>
    </source>
</evidence>
<dbReference type="PROSITE" id="PS50110">
    <property type="entry name" value="RESPONSE_REGULATORY"/>
    <property type="match status" value="1"/>
</dbReference>
<reference evidence="10" key="1">
    <citation type="submission" date="2023-01" db="EMBL/GenBank/DDBJ databases">
        <authorList>
            <person name="Van Ghelder C."/>
            <person name="Rancurel C."/>
        </authorList>
    </citation>
    <scope>NUCLEOTIDE SEQUENCE</scope>
    <source>
        <strain evidence="10">CNCM I-4278</strain>
    </source>
</reference>
<evidence type="ECO:0000256" key="5">
    <source>
        <dbReference type="ARBA" id="ARBA00022777"/>
    </source>
</evidence>
<dbReference type="GO" id="GO:0009927">
    <property type="term" value="F:histidine phosphotransfer kinase activity"/>
    <property type="evidence" value="ECO:0007669"/>
    <property type="project" value="TreeGrafter"/>
</dbReference>
<feature type="domain" description="Response regulatory" evidence="9">
    <location>
        <begin position="867"/>
        <end position="999"/>
    </location>
</feature>